<evidence type="ECO:0000256" key="1">
    <source>
        <dbReference type="ARBA" id="ARBA00022801"/>
    </source>
</evidence>
<evidence type="ECO:0000313" key="4">
    <source>
        <dbReference type="Proteomes" id="UP000298050"/>
    </source>
</evidence>
<reference evidence="3 4" key="1">
    <citation type="submission" date="2019-04" db="EMBL/GenBank/DDBJ databases">
        <title>Taxonomy of novel Haliea sp. from mangrove soil of West Coast of India.</title>
        <authorList>
            <person name="Verma A."/>
            <person name="Kumar P."/>
            <person name="Krishnamurthi S."/>
        </authorList>
    </citation>
    <scope>NUCLEOTIDE SEQUENCE [LARGE SCALE GENOMIC DNA]</scope>
    <source>
        <strain evidence="3 4">SAOS-164</strain>
    </source>
</reference>
<dbReference type="AlphaFoldDB" id="A0A4Z0LXW6"/>
<accession>A0A4Z0LXW6</accession>
<keyword evidence="4" id="KW-1185">Reference proteome</keyword>
<dbReference type="PANTHER" id="PTHR16138:SF7">
    <property type="entry name" value="PALMITOYL-PROTEIN THIOESTERASE ABHD10, MITOCHONDRIAL"/>
    <property type="match status" value="1"/>
</dbReference>
<dbReference type="EMBL" id="SRLE01000012">
    <property type="protein sequence ID" value="TGD71925.1"/>
    <property type="molecule type" value="Genomic_DNA"/>
</dbReference>
<dbReference type="Proteomes" id="UP000298050">
    <property type="component" value="Unassembled WGS sequence"/>
</dbReference>
<dbReference type="InterPro" id="IPR052382">
    <property type="entry name" value="ABHD10_acyl-thioesterase"/>
</dbReference>
<dbReference type="InterPro" id="IPR029058">
    <property type="entry name" value="AB_hydrolase_fold"/>
</dbReference>
<protein>
    <submittedName>
        <fullName evidence="3">Alpha/beta hydrolase</fullName>
    </submittedName>
</protein>
<evidence type="ECO:0000259" key="2">
    <source>
        <dbReference type="Pfam" id="PF12146"/>
    </source>
</evidence>
<dbReference type="InterPro" id="IPR022742">
    <property type="entry name" value="Hydrolase_4"/>
</dbReference>
<dbReference type="PANTHER" id="PTHR16138">
    <property type="entry name" value="MYCOPHENOLIC ACID ACYL-GLUCURONIDE ESTERASE, MITOCHONDRIAL"/>
    <property type="match status" value="1"/>
</dbReference>
<dbReference type="SUPFAM" id="SSF53474">
    <property type="entry name" value="alpha/beta-Hydrolases"/>
    <property type="match status" value="1"/>
</dbReference>
<evidence type="ECO:0000313" key="3">
    <source>
        <dbReference type="EMBL" id="TGD71925.1"/>
    </source>
</evidence>
<dbReference type="Gene3D" id="3.40.50.1820">
    <property type="entry name" value="alpha/beta hydrolase"/>
    <property type="match status" value="1"/>
</dbReference>
<dbReference type="OrthoDB" id="264572at2"/>
<dbReference type="Pfam" id="PF12146">
    <property type="entry name" value="Hydrolase_4"/>
    <property type="match status" value="1"/>
</dbReference>
<feature type="domain" description="Serine aminopeptidase S33" evidence="2">
    <location>
        <begin position="26"/>
        <end position="128"/>
    </location>
</feature>
<organism evidence="3 4">
    <name type="scientific">Mangrovimicrobium sediminis</name>
    <dbReference type="NCBI Taxonomy" id="2562682"/>
    <lineage>
        <taxon>Bacteria</taxon>
        <taxon>Pseudomonadati</taxon>
        <taxon>Pseudomonadota</taxon>
        <taxon>Gammaproteobacteria</taxon>
        <taxon>Cellvibrionales</taxon>
        <taxon>Halieaceae</taxon>
        <taxon>Mangrovimicrobium</taxon>
    </lineage>
</organism>
<name>A0A4Z0LXW6_9GAMM</name>
<dbReference type="GO" id="GO:0016787">
    <property type="term" value="F:hydrolase activity"/>
    <property type="evidence" value="ECO:0007669"/>
    <property type="project" value="UniProtKB-KW"/>
</dbReference>
<gene>
    <name evidence="3" type="ORF">E4634_17605</name>
</gene>
<comment type="caution">
    <text evidence="3">The sequence shown here is derived from an EMBL/GenBank/DDBJ whole genome shotgun (WGS) entry which is preliminary data.</text>
</comment>
<sequence>MAEGTLQRDDGESIAYDHLPGTGPGIVFLSGFNSNMQGDKALALAQWCAEQGRQFTRFDYFGHGASSGDFAAGTIGRWIDDAVAVFDAVTTGPQLLVGSSMGGWIMLHLALARPQRVSALVGIAAAPDFTATLREGRLGPEQMLQLELSGACDIPNCYDDGEPYTISRELLDEGETHRLLTREHIAIDVPVRLLHGQCDPDVPWERSLLLAEKLRGEDVEVTLVKDGDHRLSRPQDLARLLRTVDTLSRQLAPG</sequence>
<dbReference type="RefSeq" id="WP_135445969.1">
    <property type="nucleotide sequence ID" value="NZ_SRLE01000012.1"/>
</dbReference>
<keyword evidence="1 3" id="KW-0378">Hydrolase</keyword>
<proteinExistence type="predicted"/>